<dbReference type="Proteomes" id="UP000756132">
    <property type="component" value="Chromosome 3"/>
</dbReference>
<protein>
    <submittedName>
        <fullName evidence="2">Uncharacterized protein</fullName>
    </submittedName>
</protein>
<dbReference type="KEGG" id="ffu:CLAFUR5_08309"/>
<dbReference type="RefSeq" id="XP_047759769.1">
    <property type="nucleotide sequence ID" value="XM_047907457.1"/>
</dbReference>
<proteinExistence type="predicted"/>
<dbReference type="EMBL" id="CP090165">
    <property type="protein sequence ID" value="UJO15403.1"/>
    <property type="molecule type" value="Genomic_DNA"/>
</dbReference>
<reference evidence="2" key="2">
    <citation type="journal article" date="2022" name="Microb. Genom.">
        <title>A chromosome-scale genome assembly of the tomato pathogen Cladosporium fulvum reveals a compartmentalized genome architecture and the presence of a dispensable chromosome.</title>
        <authorList>
            <person name="Zaccaron A.Z."/>
            <person name="Chen L.H."/>
            <person name="Samaras A."/>
            <person name="Stergiopoulos I."/>
        </authorList>
    </citation>
    <scope>NUCLEOTIDE SEQUENCE</scope>
    <source>
        <strain evidence="2">Race5_Kim</strain>
    </source>
</reference>
<keyword evidence="3" id="KW-1185">Reference proteome</keyword>
<gene>
    <name evidence="2" type="ORF">CLAFUR5_08309</name>
</gene>
<feature type="compositionally biased region" description="Basic and acidic residues" evidence="1">
    <location>
        <begin position="11"/>
        <end position="20"/>
    </location>
</feature>
<evidence type="ECO:0000256" key="1">
    <source>
        <dbReference type="SAM" id="MobiDB-lite"/>
    </source>
</evidence>
<dbReference type="AlphaFoldDB" id="A0A9Q8P6U6"/>
<reference evidence="2" key="1">
    <citation type="submission" date="2021-12" db="EMBL/GenBank/DDBJ databases">
        <authorList>
            <person name="Zaccaron A."/>
            <person name="Stergiopoulos I."/>
        </authorList>
    </citation>
    <scope>NUCLEOTIDE SEQUENCE</scope>
    <source>
        <strain evidence="2">Race5_Kim</strain>
    </source>
</reference>
<evidence type="ECO:0000313" key="2">
    <source>
        <dbReference type="EMBL" id="UJO15403.1"/>
    </source>
</evidence>
<organism evidence="2 3">
    <name type="scientific">Passalora fulva</name>
    <name type="common">Tomato leaf mold</name>
    <name type="synonym">Cladosporium fulvum</name>
    <dbReference type="NCBI Taxonomy" id="5499"/>
    <lineage>
        <taxon>Eukaryota</taxon>
        <taxon>Fungi</taxon>
        <taxon>Dikarya</taxon>
        <taxon>Ascomycota</taxon>
        <taxon>Pezizomycotina</taxon>
        <taxon>Dothideomycetes</taxon>
        <taxon>Dothideomycetidae</taxon>
        <taxon>Mycosphaerellales</taxon>
        <taxon>Mycosphaerellaceae</taxon>
        <taxon>Fulvia</taxon>
    </lineage>
</organism>
<name>A0A9Q8P6U6_PASFU</name>
<evidence type="ECO:0000313" key="3">
    <source>
        <dbReference type="Proteomes" id="UP000756132"/>
    </source>
</evidence>
<accession>A0A9Q8P6U6</accession>
<sequence>MATQLVLKPSPRPEEKDVPSKMKVKPATGEVTNPIISIPGQILYDIHTLYLFTRSDLKSIVLPQALFSIACAMSAAPLTQSSPMSIADVARRVPFVVGWTWIHLLVENIENQRSEHSIIEDRVNKPWRSLPSGRLTPGQARTWLLWAVCVALLTSAVLGALKPSVVLLAHIWLYNDASVRVADTLSGSATLSTPEELCVSAGEPCPYSPARKGSQRHLYGS</sequence>
<dbReference type="OrthoDB" id="434972at2759"/>
<feature type="region of interest" description="Disordered" evidence="1">
    <location>
        <begin position="1"/>
        <end position="23"/>
    </location>
</feature>
<dbReference type="GeneID" id="71988187"/>